<dbReference type="InterPro" id="IPR017441">
    <property type="entry name" value="Protein_kinase_ATP_BS"/>
</dbReference>
<keyword evidence="2" id="KW-0808">Transferase</keyword>
<evidence type="ECO:0000256" key="3">
    <source>
        <dbReference type="ARBA" id="ARBA00022741"/>
    </source>
</evidence>
<name>A0AAN8RH75_9PEZI</name>
<dbReference type="GO" id="GO:0005634">
    <property type="term" value="C:nucleus"/>
    <property type="evidence" value="ECO:0007669"/>
    <property type="project" value="TreeGrafter"/>
</dbReference>
<keyword evidence="1" id="KW-0723">Serine/threonine-protein kinase</keyword>
<dbReference type="InterPro" id="IPR000719">
    <property type="entry name" value="Prot_kinase_dom"/>
</dbReference>
<evidence type="ECO:0000256" key="4">
    <source>
        <dbReference type="ARBA" id="ARBA00022777"/>
    </source>
</evidence>
<keyword evidence="5 6" id="KW-0067">ATP-binding</keyword>
<evidence type="ECO:0000313" key="9">
    <source>
        <dbReference type="EMBL" id="KAK6342911.1"/>
    </source>
</evidence>
<evidence type="ECO:0000313" key="10">
    <source>
        <dbReference type="Proteomes" id="UP001313282"/>
    </source>
</evidence>
<dbReference type="Gene3D" id="3.30.200.20">
    <property type="entry name" value="Phosphorylase Kinase, domain 1"/>
    <property type="match status" value="1"/>
</dbReference>
<dbReference type="PANTHER" id="PTHR22974">
    <property type="entry name" value="MIXED LINEAGE PROTEIN KINASE"/>
    <property type="match status" value="1"/>
</dbReference>
<reference evidence="9 10" key="1">
    <citation type="submission" date="2019-10" db="EMBL/GenBank/DDBJ databases">
        <authorList>
            <person name="Palmer J.M."/>
        </authorList>
    </citation>
    <scope>NUCLEOTIDE SEQUENCE [LARGE SCALE GENOMIC DNA]</scope>
    <source>
        <strain evidence="9 10">TWF718</strain>
    </source>
</reference>
<feature type="region of interest" description="Disordered" evidence="7">
    <location>
        <begin position="47"/>
        <end position="91"/>
    </location>
</feature>
<feature type="compositionally biased region" description="Pro residues" evidence="7">
    <location>
        <begin position="412"/>
        <end position="428"/>
    </location>
</feature>
<keyword evidence="3 6" id="KW-0547">Nucleotide-binding</keyword>
<proteinExistence type="predicted"/>
<organism evidence="9 10">
    <name type="scientific">Orbilia javanica</name>
    <dbReference type="NCBI Taxonomy" id="47235"/>
    <lineage>
        <taxon>Eukaryota</taxon>
        <taxon>Fungi</taxon>
        <taxon>Dikarya</taxon>
        <taxon>Ascomycota</taxon>
        <taxon>Pezizomycotina</taxon>
        <taxon>Orbiliomycetes</taxon>
        <taxon>Orbiliales</taxon>
        <taxon>Orbiliaceae</taxon>
        <taxon>Orbilia</taxon>
    </lineage>
</organism>
<dbReference type="GO" id="GO:0098813">
    <property type="term" value="P:nuclear chromosome segregation"/>
    <property type="evidence" value="ECO:0007669"/>
    <property type="project" value="UniProtKB-ARBA"/>
</dbReference>
<gene>
    <name evidence="9" type="primary">MPS1</name>
    <name evidence="9" type="ORF">TWF718_008291</name>
</gene>
<dbReference type="PANTHER" id="PTHR22974:SF21">
    <property type="entry name" value="DUAL SPECIFICITY PROTEIN KINASE TTK"/>
    <property type="match status" value="1"/>
</dbReference>
<dbReference type="GO" id="GO:0034501">
    <property type="term" value="P:protein localization to kinetochore"/>
    <property type="evidence" value="ECO:0007669"/>
    <property type="project" value="TreeGrafter"/>
</dbReference>
<dbReference type="GO" id="GO:0004712">
    <property type="term" value="F:protein serine/threonine/tyrosine kinase activity"/>
    <property type="evidence" value="ECO:0007669"/>
    <property type="project" value="TreeGrafter"/>
</dbReference>
<dbReference type="Pfam" id="PF00069">
    <property type="entry name" value="Pkinase"/>
    <property type="match status" value="1"/>
</dbReference>
<dbReference type="SUPFAM" id="SSF56112">
    <property type="entry name" value="Protein kinase-like (PK-like)"/>
    <property type="match status" value="1"/>
</dbReference>
<dbReference type="InterPro" id="IPR027084">
    <property type="entry name" value="Mps1_cat"/>
</dbReference>
<dbReference type="Gene3D" id="1.10.510.10">
    <property type="entry name" value="Transferase(Phosphotransferase) domain 1"/>
    <property type="match status" value="1"/>
</dbReference>
<evidence type="ECO:0000256" key="6">
    <source>
        <dbReference type="PROSITE-ProRule" id="PRU10141"/>
    </source>
</evidence>
<dbReference type="GO" id="GO:0000776">
    <property type="term" value="C:kinetochore"/>
    <property type="evidence" value="ECO:0007669"/>
    <property type="project" value="TreeGrafter"/>
</dbReference>
<feature type="domain" description="Protein kinase" evidence="8">
    <location>
        <begin position="451"/>
        <end position="736"/>
    </location>
</feature>
<dbReference type="Proteomes" id="UP001313282">
    <property type="component" value="Unassembled WGS sequence"/>
</dbReference>
<dbReference type="GO" id="GO:0033316">
    <property type="term" value="P:meiotic spindle assembly checkpoint signaling"/>
    <property type="evidence" value="ECO:0007669"/>
    <property type="project" value="TreeGrafter"/>
</dbReference>
<feature type="compositionally biased region" description="Basic and acidic residues" evidence="7">
    <location>
        <begin position="270"/>
        <end position="288"/>
    </location>
</feature>
<dbReference type="InterPro" id="IPR008271">
    <property type="entry name" value="Ser/Thr_kinase_AS"/>
</dbReference>
<dbReference type="GO" id="GO:0007094">
    <property type="term" value="P:mitotic spindle assembly checkpoint signaling"/>
    <property type="evidence" value="ECO:0007669"/>
    <property type="project" value="TreeGrafter"/>
</dbReference>
<sequence length="799" mass="88379">MTTFAASNSTFKTPSSYRLTAADDSDDDSILGDVPVLSSVANELLAENSGIDRRSSVGSKTPGSNSKTTSSGGRSSNTDSPDFHTAKNFVTPAARTTRRAAYLSSVTRISNGSSGSGEGSAEKNYDSSRIGDGLNAPSTIARTIGSVARARPTTISKRPVRTLGIGMPIRGPRRDYSNQGIEELTSPEEEFDGSKQDFLVESRTQKEQENSGTQSQADRDVDSSARRVSIAGETVRRESLEFTRDQHSPNQYNPLKRQSSASWREQAVPSKRESPDKKRESPLHRDYMPESPVEVMRRAQLHNHHAGNLEFDFGAGKLVSRSNSRTSSASRENLGLKFSLPYTVTNKENNQSQPKKLGPSFEISKPVFEKSRPSPPPSPIPERKSTSKPQEPQPASPRKALGALSVNTPRRAAPPPPQAKAAPAPPAPVKETAAPSTRRKRQHVIVNGKQYLRLDQIGRGGSAKVYKVMAENYKMLAMKKVMLEKQDEATIRGFKGEIDLLRKLQDVDRVVRLYDYEINDERSTLTVLLECGESDLNRIITSRHHSDDSTLDVSFVRHYWKEMLECVDAVHARNIVHSDLKPANFLLVQGRLKLIDFGIANAIQDDTVNVHREHQVGTVSYMAPETIVDFNSGKTTLDGRAAPRLHKLGAPSDVWSLGCILYQMTYGRTPFAHLSTLYHKMAAIPDPRHEIDYSSTGIGGTPVPASLIATMKGCLERDKDKRLTIREMLSYEDPFLNPDRVREGAADISEDVLISLMENVAEYTKEKGAPTEQQIRVWAKDVFGKLKKKMLERRGSTAR</sequence>
<protein>
    <submittedName>
        <fullName evidence="9">Dual-specificity kinase, spindle pole body (SPB) duplication and spindle checkpoint function</fullName>
    </submittedName>
</protein>
<evidence type="ECO:0000256" key="2">
    <source>
        <dbReference type="ARBA" id="ARBA00022679"/>
    </source>
</evidence>
<feature type="region of interest" description="Disordered" evidence="7">
    <location>
        <begin position="108"/>
        <end position="137"/>
    </location>
</feature>
<dbReference type="GO" id="GO:0004674">
    <property type="term" value="F:protein serine/threonine kinase activity"/>
    <property type="evidence" value="ECO:0007669"/>
    <property type="project" value="UniProtKB-KW"/>
</dbReference>
<dbReference type="FunFam" id="1.10.510.10:FF:000224">
    <property type="entry name" value="serine/threonine-protein kinase mph1 isoform X1"/>
    <property type="match status" value="1"/>
</dbReference>
<dbReference type="SMART" id="SM00220">
    <property type="entry name" value="S_TKc"/>
    <property type="match status" value="1"/>
</dbReference>
<dbReference type="GO" id="GO:0005524">
    <property type="term" value="F:ATP binding"/>
    <property type="evidence" value="ECO:0007669"/>
    <property type="project" value="UniProtKB-UniRule"/>
</dbReference>
<dbReference type="AlphaFoldDB" id="A0AAN8RH75"/>
<comment type="caution">
    <text evidence="9">The sequence shown here is derived from an EMBL/GenBank/DDBJ whole genome shotgun (WGS) entry which is preliminary data.</text>
</comment>
<feature type="region of interest" description="Disordered" evidence="7">
    <location>
        <begin position="203"/>
        <end position="289"/>
    </location>
</feature>
<dbReference type="EMBL" id="JAVHNR010000005">
    <property type="protein sequence ID" value="KAK6342911.1"/>
    <property type="molecule type" value="Genomic_DNA"/>
</dbReference>
<feature type="region of interest" description="Disordered" evidence="7">
    <location>
        <begin position="1"/>
        <end position="30"/>
    </location>
</feature>
<dbReference type="FunFam" id="3.30.200.20:FF:000131">
    <property type="entry name" value="Dual specificity protein kinase TTK"/>
    <property type="match status" value="1"/>
</dbReference>
<dbReference type="PROSITE" id="PS00107">
    <property type="entry name" value="PROTEIN_KINASE_ATP"/>
    <property type="match status" value="1"/>
</dbReference>
<dbReference type="CDD" id="cd14131">
    <property type="entry name" value="PKc_Mps1"/>
    <property type="match status" value="1"/>
</dbReference>
<evidence type="ECO:0000259" key="8">
    <source>
        <dbReference type="PROSITE" id="PS50011"/>
    </source>
</evidence>
<feature type="compositionally biased region" description="Polar residues" evidence="7">
    <location>
        <begin position="56"/>
        <end position="80"/>
    </location>
</feature>
<dbReference type="PROSITE" id="PS50011">
    <property type="entry name" value="PROTEIN_KINASE_DOM"/>
    <property type="match status" value="1"/>
</dbReference>
<keyword evidence="10" id="KW-1185">Reference proteome</keyword>
<accession>A0AAN8RH75</accession>
<feature type="compositionally biased region" description="Polar residues" evidence="7">
    <location>
        <begin position="1"/>
        <end position="18"/>
    </location>
</feature>
<dbReference type="PROSITE" id="PS00108">
    <property type="entry name" value="PROTEIN_KINASE_ST"/>
    <property type="match status" value="1"/>
</dbReference>
<evidence type="ECO:0000256" key="1">
    <source>
        <dbReference type="ARBA" id="ARBA00022527"/>
    </source>
</evidence>
<feature type="compositionally biased region" description="Polar residues" evidence="7">
    <location>
        <begin position="248"/>
        <end position="263"/>
    </location>
</feature>
<evidence type="ECO:0000256" key="7">
    <source>
        <dbReference type="SAM" id="MobiDB-lite"/>
    </source>
</evidence>
<dbReference type="InterPro" id="IPR011009">
    <property type="entry name" value="Kinase-like_dom_sf"/>
</dbReference>
<evidence type="ECO:0000256" key="5">
    <source>
        <dbReference type="ARBA" id="ARBA00022840"/>
    </source>
</evidence>
<feature type="region of interest" description="Disordered" evidence="7">
    <location>
        <begin position="366"/>
        <end position="443"/>
    </location>
</feature>
<feature type="compositionally biased region" description="Basic and acidic residues" evidence="7">
    <location>
        <begin position="234"/>
        <end position="247"/>
    </location>
</feature>
<feature type="binding site" evidence="6">
    <location>
        <position position="479"/>
    </location>
    <ligand>
        <name>ATP</name>
        <dbReference type="ChEBI" id="CHEBI:30616"/>
    </ligand>
</feature>
<keyword evidence="4 9" id="KW-0418">Kinase</keyword>